<reference evidence="3 4" key="1">
    <citation type="submission" date="2018-10" db="EMBL/GenBank/DDBJ databases">
        <title>Isolation from soil.</title>
        <authorList>
            <person name="Hu J."/>
        </authorList>
    </citation>
    <scope>NUCLEOTIDE SEQUENCE [LARGE SCALE GENOMIC DNA]</scope>
    <source>
        <strain evidence="3 4">NEAU-Ht49</strain>
    </source>
</reference>
<dbReference type="AlphaFoldDB" id="A0A3M2MCR6"/>
<evidence type="ECO:0000313" key="3">
    <source>
        <dbReference type="EMBL" id="RMI47256.1"/>
    </source>
</evidence>
<dbReference type="InterPro" id="IPR007278">
    <property type="entry name" value="DUF397"/>
</dbReference>
<evidence type="ECO:0000259" key="2">
    <source>
        <dbReference type="Pfam" id="PF04149"/>
    </source>
</evidence>
<comment type="caution">
    <text evidence="3">The sequence shown here is derived from an EMBL/GenBank/DDBJ whole genome shotgun (WGS) entry which is preliminary data.</text>
</comment>
<dbReference type="EMBL" id="RFFG01000004">
    <property type="protein sequence ID" value="RMI47256.1"/>
    <property type="molecule type" value="Genomic_DNA"/>
</dbReference>
<feature type="region of interest" description="Disordered" evidence="1">
    <location>
        <begin position="1"/>
        <end position="24"/>
    </location>
</feature>
<dbReference type="RefSeq" id="WP_122192822.1">
    <property type="nucleotide sequence ID" value="NZ_JBHSKC010000008.1"/>
</dbReference>
<dbReference type="Proteomes" id="UP000282674">
    <property type="component" value="Unassembled WGS sequence"/>
</dbReference>
<evidence type="ECO:0000313" key="4">
    <source>
        <dbReference type="Proteomes" id="UP000282674"/>
    </source>
</evidence>
<name>A0A3M2MCR6_9ACTN</name>
<proteinExistence type="predicted"/>
<evidence type="ECO:0000256" key="1">
    <source>
        <dbReference type="SAM" id="MobiDB-lite"/>
    </source>
</evidence>
<gene>
    <name evidence="3" type="ORF">EBO15_03470</name>
</gene>
<dbReference type="OrthoDB" id="3540894at2"/>
<protein>
    <submittedName>
        <fullName evidence="3">DUF397 domain-containing protein</fullName>
    </submittedName>
</protein>
<sequence length="99" mass="10394">MPEDLAVTPETAWRKSSHSQGSSGDCVEIAELTNSVIAVRDSKLVQAPLLTLARAAFADLITIVRLRTPGSGAARTSSERVSRGPGKGHRGSESPDPGR</sequence>
<accession>A0A3M2MCR6</accession>
<feature type="compositionally biased region" description="Basic and acidic residues" evidence="1">
    <location>
        <begin position="90"/>
        <end position="99"/>
    </location>
</feature>
<feature type="region of interest" description="Disordered" evidence="1">
    <location>
        <begin position="68"/>
        <end position="99"/>
    </location>
</feature>
<keyword evidence="4" id="KW-1185">Reference proteome</keyword>
<feature type="domain" description="DUF397" evidence="2">
    <location>
        <begin position="12"/>
        <end position="65"/>
    </location>
</feature>
<organism evidence="3 4">
    <name type="scientific">Actinomadura harenae</name>
    <dbReference type="NCBI Taxonomy" id="2483351"/>
    <lineage>
        <taxon>Bacteria</taxon>
        <taxon>Bacillati</taxon>
        <taxon>Actinomycetota</taxon>
        <taxon>Actinomycetes</taxon>
        <taxon>Streptosporangiales</taxon>
        <taxon>Thermomonosporaceae</taxon>
        <taxon>Actinomadura</taxon>
    </lineage>
</organism>
<dbReference type="Pfam" id="PF04149">
    <property type="entry name" value="DUF397"/>
    <property type="match status" value="1"/>
</dbReference>